<dbReference type="RefSeq" id="WP_145241000.1">
    <property type="nucleotide sequence ID" value="NZ_CP036273.1"/>
</dbReference>
<gene>
    <name evidence="1" type="ORF">ETAA1_37550</name>
</gene>
<dbReference type="AlphaFoldDB" id="A0A517XWA2"/>
<accession>A0A517XWA2</accession>
<organism evidence="1 2">
    <name type="scientific">Urbifossiella limnaea</name>
    <dbReference type="NCBI Taxonomy" id="2528023"/>
    <lineage>
        <taxon>Bacteria</taxon>
        <taxon>Pseudomonadati</taxon>
        <taxon>Planctomycetota</taxon>
        <taxon>Planctomycetia</taxon>
        <taxon>Gemmatales</taxon>
        <taxon>Gemmataceae</taxon>
        <taxon>Urbifossiella</taxon>
    </lineage>
</organism>
<name>A0A517XWA2_9BACT</name>
<sequence length="114" mass="12907">MTDTDPPPPAVAQTLYDRRDGRLALEVADPAAGDLTRPHRTNYFTAYWVRAGRGAFRPDDARHPFAAPCVLFFTPYQAARLEPDGDLRVTAVRFHANFLCVETSDSGLRWWTWV</sequence>
<evidence type="ECO:0008006" key="3">
    <source>
        <dbReference type="Google" id="ProtNLM"/>
    </source>
</evidence>
<dbReference type="EMBL" id="CP036273">
    <property type="protein sequence ID" value="QDU21782.1"/>
    <property type="molecule type" value="Genomic_DNA"/>
</dbReference>
<keyword evidence="2" id="KW-1185">Reference proteome</keyword>
<evidence type="ECO:0000313" key="1">
    <source>
        <dbReference type="EMBL" id="QDU21782.1"/>
    </source>
</evidence>
<dbReference type="KEGG" id="uli:ETAA1_37550"/>
<protein>
    <recommendedName>
        <fullName evidence="3">AraC family transcriptional regulator</fullName>
    </recommendedName>
</protein>
<proteinExistence type="predicted"/>
<evidence type="ECO:0000313" key="2">
    <source>
        <dbReference type="Proteomes" id="UP000319576"/>
    </source>
</evidence>
<reference evidence="1 2" key="1">
    <citation type="submission" date="2019-02" db="EMBL/GenBank/DDBJ databases">
        <title>Deep-cultivation of Planctomycetes and their phenomic and genomic characterization uncovers novel biology.</title>
        <authorList>
            <person name="Wiegand S."/>
            <person name="Jogler M."/>
            <person name="Boedeker C."/>
            <person name="Pinto D."/>
            <person name="Vollmers J."/>
            <person name="Rivas-Marin E."/>
            <person name="Kohn T."/>
            <person name="Peeters S.H."/>
            <person name="Heuer A."/>
            <person name="Rast P."/>
            <person name="Oberbeckmann S."/>
            <person name="Bunk B."/>
            <person name="Jeske O."/>
            <person name="Meyerdierks A."/>
            <person name="Storesund J.E."/>
            <person name="Kallscheuer N."/>
            <person name="Luecker S."/>
            <person name="Lage O.M."/>
            <person name="Pohl T."/>
            <person name="Merkel B.J."/>
            <person name="Hornburger P."/>
            <person name="Mueller R.-W."/>
            <person name="Bruemmer F."/>
            <person name="Labrenz M."/>
            <person name="Spormann A.M."/>
            <person name="Op den Camp H."/>
            <person name="Overmann J."/>
            <person name="Amann R."/>
            <person name="Jetten M.S.M."/>
            <person name="Mascher T."/>
            <person name="Medema M.H."/>
            <person name="Devos D.P."/>
            <person name="Kaster A.-K."/>
            <person name="Ovreas L."/>
            <person name="Rohde M."/>
            <person name="Galperin M.Y."/>
            <person name="Jogler C."/>
        </authorList>
    </citation>
    <scope>NUCLEOTIDE SEQUENCE [LARGE SCALE GENOMIC DNA]</scope>
    <source>
        <strain evidence="1 2">ETA_A1</strain>
    </source>
</reference>
<dbReference type="OrthoDB" id="273555at2"/>
<dbReference type="Proteomes" id="UP000319576">
    <property type="component" value="Chromosome"/>
</dbReference>